<keyword evidence="12" id="KW-1185">Reference proteome</keyword>
<evidence type="ECO:0000256" key="9">
    <source>
        <dbReference type="HAMAP-Rule" id="MF_00147"/>
    </source>
</evidence>
<name>A0A2P6MIU5_ALKUR</name>
<dbReference type="NCBIfam" id="TIGR00419">
    <property type="entry name" value="tim"/>
    <property type="match status" value="1"/>
</dbReference>
<dbReference type="GO" id="GO:0006096">
    <property type="term" value="P:glycolytic process"/>
    <property type="evidence" value="ECO:0007669"/>
    <property type="project" value="UniProtKB-UniRule"/>
</dbReference>
<dbReference type="InterPro" id="IPR035990">
    <property type="entry name" value="TIM_sf"/>
</dbReference>
<dbReference type="SUPFAM" id="SSF51351">
    <property type="entry name" value="Triosephosphate isomerase (TIM)"/>
    <property type="match status" value="1"/>
</dbReference>
<dbReference type="EC" id="5.3.1.1" evidence="3 9"/>
<feature type="binding site" evidence="9">
    <location>
        <begin position="250"/>
        <end position="251"/>
    </location>
    <ligand>
        <name>substrate</name>
    </ligand>
</feature>
<dbReference type="UniPathway" id="UPA00109">
    <property type="reaction ID" value="UER00189"/>
</dbReference>
<keyword evidence="5 9" id="KW-0312">Gluconeogenesis</keyword>
<reference evidence="11 12" key="1">
    <citation type="submission" date="2018-03" db="EMBL/GenBank/DDBJ databases">
        <title>Bacillus urumqiensis sp. nov., a moderately haloalkaliphilic bacterium isolated from a salt lake.</title>
        <authorList>
            <person name="Zhao B."/>
            <person name="Liao Z."/>
        </authorList>
    </citation>
    <scope>NUCLEOTIDE SEQUENCE [LARGE SCALE GENOMIC DNA]</scope>
    <source>
        <strain evidence="11 12">BZ-SZ-XJ18</strain>
    </source>
</reference>
<comment type="subunit">
    <text evidence="9 10">Homodimer.</text>
</comment>
<feature type="active site" description="Proton acceptor" evidence="9">
    <location>
        <position position="184"/>
    </location>
</feature>
<feature type="binding site" evidence="9">
    <location>
        <begin position="32"/>
        <end position="34"/>
    </location>
    <ligand>
        <name>substrate</name>
    </ligand>
</feature>
<comment type="subcellular location">
    <subcellularLocation>
        <location evidence="9 10">Cytoplasm</location>
    </subcellularLocation>
</comment>
<comment type="function">
    <text evidence="9">Involved in the gluconeogenesis. Catalyzes stereospecifically the conversion of dihydroxyacetone phosphate (DHAP) to D-glyceraldehyde-3-phosphate (G3P).</text>
</comment>
<dbReference type="EMBL" id="PVNS01000004">
    <property type="protein sequence ID" value="PRO66209.1"/>
    <property type="molecule type" value="Genomic_DNA"/>
</dbReference>
<dbReference type="GO" id="GO:0019563">
    <property type="term" value="P:glycerol catabolic process"/>
    <property type="evidence" value="ECO:0007669"/>
    <property type="project" value="TreeGrafter"/>
</dbReference>
<dbReference type="PANTHER" id="PTHR21139">
    <property type="entry name" value="TRIOSEPHOSPHATE ISOMERASE"/>
    <property type="match status" value="1"/>
</dbReference>
<dbReference type="InterPro" id="IPR020861">
    <property type="entry name" value="Triosephosphate_isomerase_AS"/>
</dbReference>
<keyword evidence="9" id="KW-0597">Phosphoprotein</keyword>
<evidence type="ECO:0000256" key="7">
    <source>
        <dbReference type="ARBA" id="ARBA00023152"/>
    </source>
</evidence>
<dbReference type="CDD" id="cd00311">
    <property type="entry name" value="TIM"/>
    <property type="match status" value="1"/>
</dbReference>
<dbReference type="GO" id="GO:0005829">
    <property type="term" value="C:cytosol"/>
    <property type="evidence" value="ECO:0007669"/>
    <property type="project" value="TreeGrafter"/>
</dbReference>
<dbReference type="GO" id="GO:0046166">
    <property type="term" value="P:glyceraldehyde-3-phosphate biosynthetic process"/>
    <property type="evidence" value="ECO:0007669"/>
    <property type="project" value="TreeGrafter"/>
</dbReference>
<evidence type="ECO:0000256" key="3">
    <source>
        <dbReference type="ARBA" id="ARBA00011940"/>
    </source>
</evidence>
<evidence type="ECO:0000313" key="11">
    <source>
        <dbReference type="EMBL" id="PRO66209.1"/>
    </source>
</evidence>
<dbReference type="PANTHER" id="PTHR21139:SF42">
    <property type="entry name" value="TRIOSEPHOSPHATE ISOMERASE"/>
    <property type="match status" value="1"/>
</dbReference>
<dbReference type="FunFam" id="3.20.20.70:FF:000016">
    <property type="entry name" value="Triosephosphate isomerase"/>
    <property type="match status" value="1"/>
</dbReference>
<feature type="active site" description="Electrophile" evidence="9">
    <location>
        <position position="117"/>
    </location>
</feature>
<proteinExistence type="inferred from homology"/>
<dbReference type="Gene3D" id="3.20.20.70">
    <property type="entry name" value="Aldolase class I"/>
    <property type="match status" value="1"/>
</dbReference>
<evidence type="ECO:0000313" key="12">
    <source>
        <dbReference type="Proteomes" id="UP000243650"/>
    </source>
</evidence>
<evidence type="ECO:0000256" key="5">
    <source>
        <dbReference type="ARBA" id="ARBA00022432"/>
    </source>
</evidence>
<evidence type="ECO:0000256" key="4">
    <source>
        <dbReference type="ARBA" id="ARBA00019397"/>
    </source>
</evidence>
<gene>
    <name evidence="9" type="primary">tpiA</name>
    <name evidence="11" type="ORF">C6I21_05240</name>
</gene>
<evidence type="ECO:0000256" key="6">
    <source>
        <dbReference type="ARBA" id="ARBA00022490"/>
    </source>
</evidence>
<keyword evidence="7 9" id="KW-0324">Glycolysis</keyword>
<keyword evidence="6 9" id="KW-0963">Cytoplasm</keyword>
<dbReference type="GO" id="GO:0006094">
    <property type="term" value="P:gluconeogenesis"/>
    <property type="evidence" value="ECO:0007669"/>
    <property type="project" value="UniProtKB-UniRule"/>
</dbReference>
<organism evidence="11 12">
    <name type="scientific">Alkalicoccus urumqiensis</name>
    <name type="common">Bacillus urumqiensis</name>
    <dbReference type="NCBI Taxonomy" id="1548213"/>
    <lineage>
        <taxon>Bacteria</taxon>
        <taxon>Bacillati</taxon>
        <taxon>Bacillota</taxon>
        <taxon>Bacilli</taxon>
        <taxon>Bacillales</taxon>
        <taxon>Bacillaceae</taxon>
        <taxon>Alkalicoccus</taxon>
    </lineage>
</organism>
<feature type="binding site" evidence="9">
    <location>
        <position position="229"/>
    </location>
    <ligand>
        <name>substrate</name>
    </ligand>
</feature>
<feature type="binding site" evidence="9">
    <location>
        <position position="190"/>
    </location>
    <ligand>
        <name>substrate</name>
    </ligand>
</feature>
<dbReference type="UniPathway" id="UPA00138"/>
<accession>A0A2P6MIU5</accession>
<dbReference type="AlphaFoldDB" id="A0A2P6MIU5"/>
<comment type="catalytic activity">
    <reaction evidence="9 10">
        <text>D-glyceraldehyde 3-phosphate = dihydroxyacetone phosphate</text>
        <dbReference type="Rhea" id="RHEA:18585"/>
        <dbReference type="ChEBI" id="CHEBI:57642"/>
        <dbReference type="ChEBI" id="CHEBI:59776"/>
        <dbReference type="EC" id="5.3.1.1"/>
    </reaction>
</comment>
<feature type="modified residue" description="Phosphoserine" evidence="9">
    <location>
        <position position="229"/>
    </location>
</feature>
<evidence type="ECO:0000256" key="1">
    <source>
        <dbReference type="ARBA" id="ARBA00004680"/>
    </source>
</evidence>
<evidence type="ECO:0000256" key="8">
    <source>
        <dbReference type="ARBA" id="ARBA00023235"/>
    </source>
</evidence>
<sequence length="274" mass="29038">MNGAHEIEALVRRVVEQVLAGSGERRPLAAANWKMNHTSIEAAAFLEALDPGDSSCDIWIAPPATLLPGMKAIIERRNLPVTLCAQDVHEKENGAHTGEISAAMLKDAGAEAVLVGHSERREQGEGAERLQAKAEQAAAHGLRILYCIGESEAEYSAGLTKQVLARQLEAVRNIPANLLDIAYEPVWAIGTGRAAGKEDAQEIHAFIRLEVQRHFPDQSGAVRIVYGGSVKPENASGYADGADIDGALVGGASLHAESFQSIIHAFQKKGGSGG</sequence>
<comment type="caution">
    <text evidence="11">The sequence shown here is derived from an EMBL/GenBank/DDBJ whole genome shotgun (WGS) entry which is preliminary data.</text>
</comment>
<dbReference type="GO" id="GO:0004807">
    <property type="term" value="F:triose-phosphate isomerase activity"/>
    <property type="evidence" value="ECO:0007669"/>
    <property type="project" value="UniProtKB-UniRule"/>
</dbReference>
<keyword evidence="8 9" id="KW-0413">Isomerase</keyword>
<protein>
    <recommendedName>
        <fullName evidence="4 9">Triosephosphate isomerase</fullName>
        <shortName evidence="9">TIM</shortName>
        <shortName evidence="9">TPI</shortName>
        <ecNumber evidence="3 9">5.3.1.1</ecNumber>
    </recommendedName>
    <alternativeName>
        <fullName evidence="9">Triose-phosphate isomerase</fullName>
    </alternativeName>
</protein>
<comment type="similarity">
    <text evidence="2 9 10">Belongs to the triosephosphate isomerase family.</text>
</comment>
<dbReference type="PROSITE" id="PS51440">
    <property type="entry name" value="TIM_2"/>
    <property type="match status" value="1"/>
</dbReference>
<dbReference type="Proteomes" id="UP000243650">
    <property type="component" value="Unassembled WGS sequence"/>
</dbReference>
<comment type="pathway">
    <text evidence="9 10">Carbohydrate biosynthesis; gluconeogenesis.</text>
</comment>
<dbReference type="InterPro" id="IPR022896">
    <property type="entry name" value="TrioseP_Isoase_bac/euk"/>
</dbReference>
<dbReference type="PROSITE" id="PS00171">
    <property type="entry name" value="TIM_1"/>
    <property type="match status" value="1"/>
</dbReference>
<comment type="pathway">
    <text evidence="1 9 10">Carbohydrate degradation; glycolysis; D-glyceraldehyde 3-phosphate from glycerone phosphate: step 1/1.</text>
</comment>
<dbReference type="RefSeq" id="WP_105958399.1">
    <property type="nucleotide sequence ID" value="NZ_PVNS01000004.1"/>
</dbReference>
<evidence type="ECO:0000256" key="2">
    <source>
        <dbReference type="ARBA" id="ARBA00007422"/>
    </source>
</evidence>
<dbReference type="Pfam" id="PF00121">
    <property type="entry name" value="TIM"/>
    <property type="match status" value="1"/>
</dbReference>
<dbReference type="InterPro" id="IPR013785">
    <property type="entry name" value="Aldolase_TIM"/>
</dbReference>
<dbReference type="HAMAP" id="MF_00147_B">
    <property type="entry name" value="TIM_B"/>
    <property type="match status" value="1"/>
</dbReference>
<dbReference type="OrthoDB" id="2066272at2"/>
<dbReference type="InterPro" id="IPR000652">
    <property type="entry name" value="Triosephosphate_isomerase"/>
</dbReference>
<evidence type="ECO:0000256" key="10">
    <source>
        <dbReference type="RuleBase" id="RU363013"/>
    </source>
</evidence>